<feature type="transmembrane region" description="Helical" evidence="11">
    <location>
        <begin position="76"/>
        <end position="95"/>
    </location>
</feature>
<feature type="transmembrane region" description="Helical" evidence="11">
    <location>
        <begin position="491"/>
        <end position="514"/>
    </location>
</feature>
<evidence type="ECO:0000256" key="5">
    <source>
        <dbReference type="ARBA" id="ARBA00022692"/>
    </source>
</evidence>
<organism evidence="17 18">
    <name type="scientific">Geodermatophilus obscurus</name>
    <dbReference type="NCBI Taxonomy" id="1861"/>
    <lineage>
        <taxon>Bacteria</taxon>
        <taxon>Bacillati</taxon>
        <taxon>Actinomycetota</taxon>
        <taxon>Actinomycetes</taxon>
        <taxon>Geodermatophilales</taxon>
        <taxon>Geodermatophilaceae</taxon>
        <taxon>Geodermatophilus</taxon>
    </lineage>
</organism>
<feature type="transmembrane region" description="Helical" evidence="11">
    <location>
        <begin position="162"/>
        <end position="183"/>
    </location>
</feature>
<evidence type="ECO:0000313" key="18">
    <source>
        <dbReference type="Proteomes" id="UP000184428"/>
    </source>
</evidence>
<feature type="transmembrane region" description="Helical" evidence="11">
    <location>
        <begin position="778"/>
        <end position="800"/>
    </location>
</feature>
<evidence type="ECO:0000259" key="12">
    <source>
        <dbReference type="Pfam" id="PF00361"/>
    </source>
</evidence>
<evidence type="ECO:0000313" key="17">
    <source>
        <dbReference type="EMBL" id="SHN78649.1"/>
    </source>
</evidence>
<feature type="transmembrane region" description="Helical" evidence="11">
    <location>
        <begin position="806"/>
        <end position="826"/>
    </location>
</feature>
<dbReference type="PRINTS" id="PR01434">
    <property type="entry name" value="NADHDHGNASE5"/>
</dbReference>
<feature type="transmembrane region" description="Helical" evidence="11">
    <location>
        <begin position="734"/>
        <end position="752"/>
    </location>
</feature>
<keyword evidence="3" id="KW-0050">Antiport</keyword>
<keyword evidence="8 11" id="KW-0472">Membrane</keyword>
<evidence type="ECO:0000256" key="7">
    <source>
        <dbReference type="ARBA" id="ARBA00023065"/>
    </source>
</evidence>
<dbReference type="Pfam" id="PF04039">
    <property type="entry name" value="MnhB"/>
    <property type="match status" value="1"/>
</dbReference>
<evidence type="ECO:0000256" key="8">
    <source>
        <dbReference type="ARBA" id="ARBA00023136"/>
    </source>
</evidence>
<feature type="compositionally biased region" description="Low complexity" evidence="10">
    <location>
        <begin position="917"/>
        <end position="943"/>
    </location>
</feature>
<evidence type="ECO:0000259" key="13">
    <source>
        <dbReference type="Pfam" id="PF00662"/>
    </source>
</evidence>
<dbReference type="EMBL" id="FRDM01000012">
    <property type="protein sequence ID" value="SHN78649.1"/>
    <property type="molecule type" value="Genomic_DNA"/>
</dbReference>
<comment type="subcellular location">
    <subcellularLocation>
        <location evidence="1">Cell membrane</location>
        <topology evidence="1">Multi-pass membrane protein</topology>
    </subcellularLocation>
    <subcellularLocation>
        <location evidence="9">Membrane</location>
        <topology evidence="9">Multi-pass membrane protein</topology>
    </subcellularLocation>
</comment>
<keyword evidence="6 11" id="KW-1133">Transmembrane helix</keyword>
<dbReference type="GO" id="GO:0015297">
    <property type="term" value="F:antiporter activity"/>
    <property type="evidence" value="ECO:0007669"/>
    <property type="project" value="UniProtKB-KW"/>
</dbReference>
<dbReference type="AlphaFoldDB" id="A0A1M7U6H4"/>
<evidence type="ECO:0000256" key="3">
    <source>
        <dbReference type="ARBA" id="ARBA00022449"/>
    </source>
</evidence>
<feature type="domain" description="NADH:quinone oxidoreductase/Mrp antiporter transmembrane" evidence="12">
    <location>
        <begin position="126"/>
        <end position="400"/>
    </location>
</feature>
<dbReference type="Pfam" id="PF20501">
    <property type="entry name" value="MbhE"/>
    <property type="match status" value="1"/>
</dbReference>
<feature type="transmembrane region" description="Helical" evidence="11">
    <location>
        <begin position="295"/>
        <end position="314"/>
    </location>
</feature>
<accession>A0A1M7U6H4</accession>
<feature type="transmembrane region" description="Helical" evidence="11">
    <location>
        <begin position="107"/>
        <end position="127"/>
    </location>
</feature>
<feature type="domain" description="NADH-Ubiquinone oxidoreductase (complex I) chain 5 N-terminal" evidence="13">
    <location>
        <begin position="62"/>
        <end position="102"/>
    </location>
</feature>
<feature type="transmembrane region" description="Helical" evidence="11">
    <location>
        <begin position="320"/>
        <end position="344"/>
    </location>
</feature>
<dbReference type="PANTHER" id="PTHR43373">
    <property type="entry name" value="NA(+)/H(+) ANTIPORTER SUBUNIT"/>
    <property type="match status" value="1"/>
</dbReference>
<feature type="transmembrane region" description="Helical" evidence="11">
    <location>
        <begin position="838"/>
        <end position="859"/>
    </location>
</feature>
<name>A0A1M7U6H4_9ACTN</name>
<feature type="transmembrane region" description="Helical" evidence="11">
    <location>
        <begin position="203"/>
        <end position="220"/>
    </location>
</feature>
<evidence type="ECO:0000256" key="9">
    <source>
        <dbReference type="RuleBase" id="RU000320"/>
    </source>
</evidence>
<dbReference type="PANTHER" id="PTHR43373:SF1">
    <property type="entry name" value="NA(+)_H(+) ANTIPORTER SUBUNIT A"/>
    <property type="match status" value="1"/>
</dbReference>
<feature type="domain" description="MrpA C-terminal/MbhE" evidence="16">
    <location>
        <begin position="679"/>
        <end position="755"/>
    </location>
</feature>
<feature type="transmembrane region" description="Helical" evidence="11">
    <location>
        <begin position="404"/>
        <end position="425"/>
    </location>
</feature>
<keyword evidence="7" id="KW-0406">Ion transport</keyword>
<dbReference type="GO" id="GO:0005886">
    <property type="term" value="C:plasma membrane"/>
    <property type="evidence" value="ECO:0007669"/>
    <property type="project" value="UniProtKB-SubCell"/>
</dbReference>
<evidence type="ECO:0000256" key="10">
    <source>
        <dbReference type="SAM" id="MobiDB-lite"/>
    </source>
</evidence>
<feature type="domain" description="Na+/H+ antiporter MnhB subunit-related protein" evidence="14">
    <location>
        <begin position="779"/>
        <end position="895"/>
    </location>
</feature>
<dbReference type="InterPro" id="IPR001750">
    <property type="entry name" value="ND/Mrp_TM"/>
</dbReference>
<feature type="transmembrane region" description="Helical" evidence="11">
    <location>
        <begin position="616"/>
        <end position="634"/>
    </location>
</feature>
<sequence length="951" mass="97091">MIPLVALVAMAVLALAAPLLHRRLGRDTGYLLAAGFAGVGGLLATGAPAVLDGGAVTASWTWLPSLQVSFALRLDGLAGLFCLIVLGVGVLVMAYSARYMGDSNRNGVVYGLLTLFAGAMLGLVLAADVVLLYVFWEMTTVCSFALIGTAGQVAVKPGRRALLITAAGGLALLLAVIMLSVVVGTTDLAIILAEREQVLASPLAWPIGALIATAAFSKSAQLPLHFWLPGAMVAMTPVSAYLHAATMVKAGIYLLMRTTPLFADQPAWSALLITVGLITAVAGAFMALREHDLKAILAQSTVSQLGLLIAVIGVGTPVALAAAMLHTFAHALFKATLFMLVGIIDKETGSRDIRELSGLRRVMPITATVTGLAALSMAGVPPMLGFVSKEYLFQGLLQADFAPWAGPVAGALGVTASALTFAYGMRIFYGAFGGPTRQPDLYEPSPAFLAPAALPALVGLALGPGIDLLNPMVTRAAADVVYVGAVPEFSFWHGLSPEVVMSAITIAVGSLLFLRRDPVDRALQRLRLPDGAALFDRTHDATLALGSAVGRPDRTGILAAHLARPVAALVVLGVVGLATVGELPPRSSTDQPLDWPVLALLGLTVAATVRTRSALAALGLVGSVGLVVAAWFLLAGAVDVALTLLLVEVLTAVVAVLVLRRLPLGLGGAGRPRVTLAAGLGVAAGFAAALATFALTGRRGLSEAGAWFLESAEAETGGTNVVNTILVDFRGMDTLGEAIVLGAAAVGLLVLLRRDDDPRAEDERAAARLRRGQTDGGLVLQVSSRVLIPGMALLSAYLLWRGHDEPGGGFIAALVGGIAVGLYQVAHGFPGLPRLLRPELLVGAGLVVALGTGLGAAAVGDPFLTPFDIPVLGAAGIGSALVFDLGVYLLVLGLLAAAFDRLSTGTPGAGPARPVSAPEEPTAGEPTPEPAGSRPRGAGSVVGTPGGGDAR</sequence>
<dbReference type="GO" id="GO:0006811">
    <property type="term" value="P:monoatomic ion transport"/>
    <property type="evidence" value="ECO:0007669"/>
    <property type="project" value="UniProtKB-KW"/>
</dbReference>
<dbReference type="InterPro" id="IPR046806">
    <property type="entry name" value="MrpA_C/MbhE"/>
</dbReference>
<feature type="transmembrane region" description="Helical" evidence="11">
    <location>
        <begin position="365"/>
        <end position="384"/>
    </location>
</feature>
<evidence type="ECO:0000256" key="6">
    <source>
        <dbReference type="ARBA" id="ARBA00022989"/>
    </source>
</evidence>
<feature type="transmembrane region" description="Helical" evidence="11">
    <location>
        <begin position="232"/>
        <end position="255"/>
    </location>
</feature>
<keyword evidence="5 9" id="KW-0812">Transmembrane</keyword>
<dbReference type="Pfam" id="PF00662">
    <property type="entry name" value="Proton_antipo_N"/>
    <property type="match status" value="1"/>
</dbReference>
<feature type="domain" description="MrpA C-terminal/MbhD" evidence="15">
    <location>
        <begin position="600"/>
        <end position="663"/>
    </location>
</feature>
<dbReference type="RefSeq" id="WP_072918647.1">
    <property type="nucleotide sequence ID" value="NZ_FRDM01000012.1"/>
</dbReference>
<protein>
    <submittedName>
        <fullName evidence="17">Multicomponent Na+:H+ antiporter subunit A</fullName>
    </submittedName>
</protein>
<evidence type="ECO:0000259" key="15">
    <source>
        <dbReference type="Pfam" id="PF13244"/>
    </source>
</evidence>
<feature type="region of interest" description="Disordered" evidence="10">
    <location>
        <begin position="906"/>
        <end position="951"/>
    </location>
</feature>
<dbReference type="InterPro" id="IPR050616">
    <property type="entry name" value="CPA3_Na-H_Antiporter_A"/>
</dbReference>
<dbReference type="Pfam" id="PF13244">
    <property type="entry name" value="MbhD"/>
    <property type="match status" value="1"/>
</dbReference>
<evidence type="ECO:0000256" key="11">
    <source>
        <dbReference type="SAM" id="Phobius"/>
    </source>
</evidence>
<gene>
    <name evidence="17" type="ORF">SAMN05660350_02652</name>
</gene>
<dbReference type="Pfam" id="PF00361">
    <property type="entry name" value="Proton_antipo_M"/>
    <property type="match status" value="1"/>
</dbReference>
<dbReference type="InterPro" id="IPR007182">
    <property type="entry name" value="MnhB"/>
</dbReference>
<proteinExistence type="predicted"/>
<dbReference type="Proteomes" id="UP000184428">
    <property type="component" value="Unassembled WGS sequence"/>
</dbReference>
<evidence type="ECO:0000256" key="2">
    <source>
        <dbReference type="ARBA" id="ARBA00022448"/>
    </source>
</evidence>
<feature type="transmembrane region" description="Helical" evidence="11">
    <location>
        <begin position="640"/>
        <end position="662"/>
    </location>
</feature>
<evidence type="ECO:0000259" key="14">
    <source>
        <dbReference type="Pfam" id="PF04039"/>
    </source>
</evidence>
<feature type="transmembrane region" description="Helical" evidence="11">
    <location>
        <begin position="133"/>
        <end position="155"/>
    </location>
</feature>
<feature type="transmembrane region" description="Helical" evidence="11">
    <location>
        <begin position="871"/>
        <end position="899"/>
    </location>
</feature>
<evidence type="ECO:0000256" key="4">
    <source>
        <dbReference type="ARBA" id="ARBA00022475"/>
    </source>
</evidence>
<evidence type="ECO:0000259" key="16">
    <source>
        <dbReference type="Pfam" id="PF20501"/>
    </source>
</evidence>
<dbReference type="InterPro" id="IPR001516">
    <property type="entry name" value="Proton_antipo_N"/>
</dbReference>
<feature type="transmembrane region" description="Helical" evidence="11">
    <location>
        <begin position="674"/>
        <end position="695"/>
    </location>
</feature>
<dbReference type="InterPro" id="IPR025383">
    <property type="entry name" value="MrpA_C/MbhD"/>
</dbReference>
<evidence type="ECO:0000256" key="1">
    <source>
        <dbReference type="ARBA" id="ARBA00004651"/>
    </source>
</evidence>
<feature type="transmembrane region" description="Helical" evidence="11">
    <location>
        <begin position="446"/>
        <end position="466"/>
    </location>
</feature>
<feature type="transmembrane region" description="Helical" evidence="11">
    <location>
        <begin position="267"/>
        <end position="288"/>
    </location>
</feature>
<reference evidence="17 18" key="1">
    <citation type="submission" date="2016-12" db="EMBL/GenBank/DDBJ databases">
        <authorList>
            <person name="Song W.-J."/>
            <person name="Kurnit D.M."/>
        </authorList>
    </citation>
    <scope>NUCLEOTIDE SEQUENCE [LARGE SCALE GENOMIC DNA]</scope>
    <source>
        <strain evidence="17 18">DSM 43162</strain>
    </source>
</reference>
<keyword evidence="4" id="KW-1003">Cell membrane</keyword>
<keyword evidence="2" id="KW-0813">Transport</keyword>